<evidence type="ECO:0000313" key="1">
    <source>
        <dbReference type="EMBL" id="KIM26964.1"/>
    </source>
</evidence>
<proteinExistence type="predicted"/>
<dbReference type="HOGENOM" id="CLU_050904_0_0_1"/>
<gene>
    <name evidence="1" type="ORF">M408DRAFT_175798</name>
</gene>
<name>A0A0C3B440_SERVB</name>
<reference evidence="2" key="2">
    <citation type="submission" date="2015-01" db="EMBL/GenBank/DDBJ databases">
        <title>Evolutionary Origins and Diversification of the Mycorrhizal Mutualists.</title>
        <authorList>
            <consortium name="DOE Joint Genome Institute"/>
            <consortium name="Mycorrhizal Genomics Consortium"/>
            <person name="Kohler A."/>
            <person name="Kuo A."/>
            <person name="Nagy L.G."/>
            <person name="Floudas D."/>
            <person name="Copeland A."/>
            <person name="Barry K.W."/>
            <person name="Cichocki N."/>
            <person name="Veneault-Fourrey C."/>
            <person name="LaButti K."/>
            <person name="Lindquist E.A."/>
            <person name="Lipzen A."/>
            <person name="Lundell T."/>
            <person name="Morin E."/>
            <person name="Murat C."/>
            <person name="Riley R."/>
            <person name="Ohm R."/>
            <person name="Sun H."/>
            <person name="Tunlid A."/>
            <person name="Henrissat B."/>
            <person name="Grigoriev I.V."/>
            <person name="Hibbett D.S."/>
            <person name="Martin F."/>
        </authorList>
    </citation>
    <scope>NUCLEOTIDE SEQUENCE [LARGE SCALE GENOMIC DNA]</scope>
    <source>
        <strain evidence="2">MAFF 305830</strain>
    </source>
</reference>
<reference evidence="1 2" key="1">
    <citation type="submission" date="2014-04" db="EMBL/GenBank/DDBJ databases">
        <authorList>
            <consortium name="DOE Joint Genome Institute"/>
            <person name="Kuo A."/>
            <person name="Zuccaro A."/>
            <person name="Kohler A."/>
            <person name="Nagy L.G."/>
            <person name="Floudas D."/>
            <person name="Copeland A."/>
            <person name="Barry K.W."/>
            <person name="Cichocki N."/>
            <person name="Veneault-Fourrey C."/>
            <person name="LaButti K."/>
            <person name="Lindquist E.A."/>
            <person name="Lipzen A."/>
            <person name="Lundell T."/>
            <person name="Morin E."/>
            <person name="Murat C."/>
            <person name="Sun H."/>
            <person name="Tunlid A."/>
            <person name="Henrissat B."/>
            <person name="Grigoriev I.V."/>
            <person name="Hibbett D.S."/>
            <person name="Martin F."/>
            <person name="Nordberg H.P."/>
            <person name="Cantor M.N."/>
            <person name="Hua S.X."/>
        </authorList>
    </citation>
    <scope>NUCLEOTIDE SEQUENCE [LARGE SCALE GENOMIC DNA]</scope>
    <source>
        <strain evidence="1 2">MAFF 305830</strain>
    </source>
</reference>
<organism evidence="1 2">
    <name type="scientific">Serendipita vermifera MAFF 305830</name>
    <dbReference type="NCBI Taxonomy" id="933852"/>
    <lineage>
        <taxon>Eukaryota</taxon>
        <taxon>Fungi</taxon>
        <taxon>Dikarya</taxon>
        <taxon>Basidiomycota</taxon>
        <taxon>Agaricomycotina</taxon>
        <taxon>Agaricomycetes</taxon>
        <taxon>Sebacinales</taxon>
        <taxon>Serendipitaceae</taxon>
        <taxon>Serendipita</taxon>
    </lineage>
</organism>
<dbReference type="STRING" id="933852.A0A0C3B440"/>
<dbReference type="AlphaFoldDB" id="A0A0C3B440"/>
<dbReference type="Proteomes" id="UP000054097">
    <property type="component" value="Unassembled WGS sequence"/>
</dbReference>
<keyword evidence="2" id="KW-1185">Reference proteome</keyword>
<accession>A0A0C3B440</accession>
<dbReference type="EMBL" id="KN824302">
    <property type="protein sequence ID" value="KIM26964.1"/>
    <property type="molecule type" value="Genomic_DNA"/>
</dbReference>
<sequence>MLHRSAYTPLHIFITTTHQDQETCGLKMIKECVLRFLGLLASHSGRCRTLEVDVPEVVANLTRVWIDQAPMLQKLVISTFSYLVTPQQLVVRLFSVHWDKWNCTYINQLYLGPFSKHQPGPNRAELCGILSLLSKQLRSLSILAPWQPGLKDIHYGEPIILEALTSFTTHRWNWAVEQLLLSCSFPVLEDVDVELPLGRLSSHLMLRLRDEPGLLQSVTRLSVDSIVSGETPIEQVQRIFPRANHVKLDYSLDLLHHFASHFLSNWACMDHLDLYEASLPEIREVLMTRYERYPTPLIALKLERAVGPLYKDDYDWIASHVDQFSIRKVRIVSNEVSKDIPFEGIC</sequence>
<protein>
    <submittedName>
        <fullName evidence="1">Uncharacterized protein</fullName>
    </submittedName>
</protein>
<evidence type="ECO:0000313" key="2">
    <source>
        <dbReference type="Proteomes" id="UP000054097"/>
    </source>
</evidence>